<dbReference type="Pfam" id="PF02653">
    <property type="entry name" value="BPD_transp_2"/>
    <property type="match status" value="1"/>
</dbReference>
<dbReference type="RefSeq" id="WP_087739261.1">
    <property type="nucleotide sequence ID" value="NZ_CYGY02000085.1"/>
</dbReference>
<feature type="transmembrane region" description="Helical" evidence="11">
    <location>
        <begin position="329"/>
        <end position="347"/>
    </location>
</feature>
<feature type="transmembrane region" description="Helical" evidence="11">
    <location>
        <begin position="151"/>
        <end position="169"/>
    </location>
</feature>
<comment type="subunit">
    <text evidence="2">The complex is composed of two ATP-binding proteins (LsrA), two transmembrane proteins (LsrC and LsrD) and a solute-binding protein (LsrB).</text>
</comment>
<dbReference type="AlphaFoldDB" id="A0A1N7ST53"/>
<accession>A0A1N7ST53</accession>
<dbReference type="Proteomes" id="UP000195569">
    <property type="component" value="Unassembled WGS sequence"/>
</dbReference>
<evidence type="ECO:0000256" key="7">
    <source>
        <dbReference type="ARBA" id="ARBA00022989"/>
    </source>
</evidence>
<gene>
    <name evidence="12" type="ORF">BN2476_850006</name>
</gene>
<dbReference type="CDD" id="cd06579">
    <property type="entry name" value="TM_PBP1_transp_AraH_like"/>
    <property type="match status" value="1"/>
</dbReference>
<keyword evidence="8 11" id="KW-0472">Membrane</keyword>
<evidence type="ECO:0000256" key="4">
    <source>
        <dbReference type="ARBA" id="ARBA00022475"/>
    </source>
</evidence>
<reference evidence="12" key="1">
    <citation type="submission" date="2016-12" db="EMBL/GenBank/DDBJ databases">
        <authorList>
            <person name="Moulin L."/>
        </authorList>
    </citation>
    <scope>NUCLEOTIDE SEQUENCE [LARGE SCALE GENOMIC DNA]</scope>
    <source>
        <strain evidence="12">STM 7183</strain>
    </source>
</reference>
<organism evidence="12 13">
    <name type="scientific">Paraburkholderia piptadeniae</name>
    <dbReference type="NCBI Taxonomy" id="1701573"/>
    <lineage>
        <taxon>Bacteria</taxon>
        <taxon>Pseudomonadati</taxon>
        <taxon>Pseudomonadota</taxon>
        <taxon>Betaproteobacteria</taxon>
        <taxon>Burkholderiales</taxon>
        <taxon>Burkholderiaceae</taxon>
        <taxon>Paraburkholderia</taxon>
    </lineage>
</organism>
<dbReference type="InterPro" id="IPR001851">
    <property type="entry name" value="ABC_transp_permease"/>
</dbReference>
<comment type="caution">
    <text evidence="12">The sequence shown here is derived from an EMBL/GenBank/DDBJ whole genome shotgun (WGS) entry which is preliminary data.</text>
</comment>
<keyword evidence="7 11" id="KW-1133">Transmembrane helix</keyword>
<feature type="transmembrane region" description="Helical" evidence="11">
    <location>
        <begin position="98"/>
        <end position="116"/>
    </location>
</feature>
<dbReference type="PANTHER" id="PTHR32196:SF29">
    <property type="entry name" value="AUTOINDUCER 2 IMPORT SYSTEM PERMEASE PROTEIN LSRC"/>
    <property type="match status" value="1"/>
</dbReference>
<proteinExistence type="predicted"/>
<keyword evidence="3" id="KW-0813">Transport</keyword>
<comment type="subcellular location">
    <subcellularLocation>
        <location evidence="1">Cell membrane</location>
        <topology evidence="1">Multi-pass membrane protein</topology>
    </subcellularLocation>
</comment>
<dbReference type="OrthoDB" id="9799990at2"/>
<feature type="transmembrane region" description="Helical" evidence="11">
    <location>
        <begin position="277"/>
        <end position="298"/>
    </location>
</feature>
<dbReference type="GO" id="GO:0005886">
    <property type="term" value="C:plasma membrane"/>
    <property type="evidence" value="ECO:0007669"/>
    <property type="project" value="UniProtKB-SubCell"/>
</dbReference>
<evidence type="ECO:0000256" key="2">
    <source>
        <dbReference type="ARBA" id="ARBA00011262"/>
    </source>
</evidence>
<evidence type="ECO:0000256" key="5">
    <source>
        <dbReference type="ARBA" id="ARBA00022519"/>
    </source>
</evidence>
<evidence type="ECO:0000313" key="12">
    <source>
        <dbReference type="EMBL" id="SIT50573.1"/>
    </source>
</evidence>
<keyword evidence="4" id="KW-1003">Cell membrane</keyword>
<name>A0A1N7ST53_9BURK</name>
<feature type="transmembrane region" description="Helical" evidence="11">
    <location>
        <begin position="242"/>
        <end position="262"/>
    </location>
</feature>
<keyword evidence="6 11" id="KW-0812">Transmembrane</keyword>
<feature type="transmembrane region" description="Helical" evidence="11">
    <location>
        <begin position="71"/>
        <end position="91"/>
    </location>
</feature>
<evidence type="ECO:0000256" key="9">
    <source>
        <dbReference type="ARBA" id="ARBA00025439"/>
    </source>
</evidence>
<evidence type="ECO:0000313" key="13">
    <source>
        <dbReference type="Proteomes" id="UP000195569"/>
    </source>
</evidence>
<evidence type="ECO:0000256" key="11">
    <source>
        <dbReference type="SAM" id="Phobius"/>
    </source>
</evidence>
<feature type="transmembrane region" description="Helical" evidence="11">
    <location>
        <begin position="42"/>
        <end position="59"/>
    </location>
</feature>
<evidence type="ECO:0000256" key="10">
    <source>
        <dbReference type="ARBA" id="ARBA00039382"/>
    </source>
</evidence>
<dbReference type="GO" id="GO:0022857">
    <property type="term" value="F:transmembrane transporter activity"/>
    <property type="evidence" value="ECO:0007669"/>
    <property type="project" value="InterPro"/>
</dbReference>
<evidence type="ECO:0000256" key="6">
    <source>
        <dbReference type="ARBA" id="ARBA00022692"/>
    </source>
</evidence>
<feature type="transmembrane region" description="Helical" evidence="11">
    <location>
        <begin position="189"/>
        <end position="212"/>
    </location>
</feature>
<feature type="transmembrane region" description="Helical" evidence="11">
    <location>
        <begin position="305"/>
        <end position="323"/>
    </location>
</feature>
<evidence type="ECO:0000256" key="3">
    <source>
        <dbReference type="ARBA" id="ARBA00022448"/>
    </source>
</evidence>
<evidence type="ECO:0000256" key="8">
    <source>
        <dbReference type="ARBA" id="ARBA00023136"/>
    </source>
</evidence>
<protein>
    <recommendedName>
        <fullName evidence="10">Autoinducer 2 import system permease protein LsrC</fullName>
    </recommendedName>
</protein>
<evidence type="ECO:0000256" key="1">
    <source>
        <dbReference type="ARBA" id="ARBA00004651"/>
    </source>
</evidence>
<dbReference type="EMBL" id="CYGY02000085">
    <property type="protein sequence ID" value="SIT50573.1"/>
    <property type="molecule type" value="Genomic_DNA"/>
</dbReference>
<feature type="transmembrane region" description="Helical" evidence="11">
    <location>
        <begin position="122"/>
        <end position="144"/>
    </location>
</feature>
<sequence>MIRHSASSHASSHAAPIGHAPLQHARTGRGGFVATIAKSRETTLFIVLILLILGTSLARPQFLNLQNLRDVLLNVAIISLLTAGMTVVILMRHIDLSVGSTVGISAYAVGSLYVAFPHMPVLVALLAGVAIGLVAGGINALLIAVGRVPSLVATLSTLYIFRGADYAWVHGGQINATSLPDAYSRLATGTLLGIPTLALIAAVVLLALSFYLKHFRAGREHYAIGSNPEAARLAGVNVERRVMSGFLLSGAIAGFAGALWLARFGTVDASTAKGIELQVVAAAVVGSVAITGGVGTILGATLGALVLGVISIALVVLHVSPFWEQAIEGALIVAAIAADTLLARSVAKRMMRKRDHG</sequence>
<keyword evidence="5" id="KW-0997">Cell inner membrane</keyword>
<comment type="function">
    <text evidence="9">Part of the ABC transporter complex LsrABCD involved in autoinducer 2 (AI-2) import. Probably responsible for the translocation of the substrate across the membrane.</text>
</comment>
<dbReference type="PANTHER" id="PTHR32196">
    <property type="entry name" value="ABC TRANSPORTER PERMEASE PROTEIN YPHD-RELATED-RELATED"/>
    <property type="match status" value="1"/>
</dbReference>
<keyword evidence="13" id="KW-1185">Reference proteome</keyword>